<organism evidence="1 2">
    <name type="scientific">Candidatus Segetimicrobium genomatis</name>
    <dbReference type="NCBI Taxonomy" id="2569760"/>
    <lineage>
        <taxon>Bacteria</taxon>
        <taxon>Bacillati</taxon>
        <taxon>Candidatus Sysuimicrobiota</taxon>
        <taxon>Candidatus Sysuimicrobiia</taxon>
        <taxon>Candidatus Sysuimicrobiales</taxon>
        <taxon>Candidatus Segetimicrobiaceae</taxon>
        <taxon>Candidatus Segetimicrobium</taxon>
    </lineage>
</organism>
<protein>
    <recommendedName>
        <fullName evidence="3">DUF4286 family protein</fullName>
    </recommendedName>
</protein>
<evidence type="ECO:0000313" key="1">
    <source>
        <dbReference type="EMBL" id="TMJ05313.1"/>
    </source>
</evidence>
<comment type="caution">
    <text evidence="1">The sequence shown here is derived from an EMBL/GenBank/DDBJ whole genome shotgun (WGS) entry which is preliminary data.</text>
</comment>
<accession>A0A537LBB9</accession>
<name>A0A537LBB9_9BACT</name>
<evidence type="ECO:0000313" key="2">
    <source>
        <dbReference type="Proteomes" id="UP000319353"/>
    </source>
</evidence>
<dbReference type="Proteomes" id="UP000319353">
    <property type="component" value="Unassembled WGS sequence"/>
</dbReference>
<sequence>MNGRHPEAVRLTLTTCADRRREAEFNIWYDRTHIPDVLAGGVATHGTRFANADPESANPAYLALYELSGLDLEQIQHRFADLVQRLHRDGRMLGDLQIVRRSMWRRLGGKFTTDRTGRARTAGVFIIESSCSASDRERDFNEWYERIHIPDLLGTGLFHSAHRFQAMAGQSGGKYLAMYETDGDPLAAVNEFSRSHRPHLKAAGRLSEIIDITWRGIYRGLSQT</sequence>
<proteinExistence type="predicted"/>
<gene>
    <name evidence="1" type="ORF">E6H01_03085</name>
</gene>
<evidence type="ECO:0008006" key="3">
    <source>
        <dbReference type="Google" id="ProtNLM"/>
    </source>
</evidence>
<dbReference type="InterPro" id="IPR025563">
    <property type="entry name" value="DUF4286"/>
</dbReference>
<dbReference type="EMBL" id="VBAL01000028">
    <property type="protein sequence ID" value="TMJ05313.1"/>
    <property type="molecule type" value="Genomic_DNA"/>
</dbReference>
<dbReference type="AlphaFoldDB" id="A0A537LBB9"/>
<dbReference type="Pfam" id="PF14114">
    <property type="entry name" value="DUF4286"/>
    <property type="match status" value="1"/>
</dbReference>
<reference evidence="1 2" key="1">
    <citation type="journal article" date="2019" name="Nat. Microbiol.">
        <title>Mediterranean grassland soil C-N compound turnover is dependent on rainfall and depth, and is mediated by genomically divergent microorganisms.</title>
        <authorList>
            <person name="Diamond S."/>
            <person name="Andeer P.F."/>
            <person name="Li Z."/>
            <person name="Crits-Christoph A."/>
            <person name="Burstein D."/>
            <person name="Anantharaman K."/>
            <person name="Lane K.R."/>
            <person name="Thomas B.C."/>
            <person name="Pan C."/>
            <person name="Northen T.R."/>
            <person name="Banfield J.F."/>
        </authorList>
    </citation>
    <scope>NUCLEOTIDE SEQUENCE [LARGE SCALE GENOMIC DNA]</scope>
    <source>
        <strain evidence="1">NP_4</strain>
    </source>
</reference>